<keyword evidence="8" id="KW-1185">Reference proteome</keyword>
<dbReference type="GO" id="GO:0005829">
    <property type="term" value="C:cytosol"/>
    <property type="evidence" value="ECO:0007669"/>
    <property type="project" value="TreeGrafter"/>
</dbReference>
<evidence type="ECO:0000313" key="7">
    <source>
        <dbReference type="EMBL" id="APG61708.1"/>
    </source>
</evidence>
<evidence type="ECO:0000256" key="3">
    <source>
        <dbReference type="ARBA" id="ARBA00022722"/>
    </source>
</evidence>
<evidence type="ECO:0000313" key="8">
    <source>
        <dbReference type="Proteomes" id="UP000242561"/>
    </source>
</evidence>
<dbReference type="PIRSF" id="PIRSF006488">
    <property type="entry name" value="Exonuc_VII_S"/>
    <property type="match status" value="1"/>
</dbReference>
<dbReference type="NCBIfam" id="TIGR01280">
    <property type="entry name" value="xseB"/>
    <property type="match status" value="1"/>
</dbReference>
<dbReference type="OrthoDB" id="9808145at2"/>
<keyword evidence="5 6" id="KW-0269">Exonuclease</keyword>
<proteinExistence type="inferred from homology"/>
<sequence>MTDAIKINDEHNFETALQKLEEIVHQLEQGNVPLDKSIDLYEQGEKLRLLCQKRLDHARARIDKIMLDKDKQPASVQSFDED</sequence>
<dbReference type="Proteomes" id="UP000242561">
    <property type="component" value="Chromosome"/>
</dbReference>
<evidence type="ECO:0000256" key="2">
    <source>
        <dbReference type="ARBA" id="ARBA00022490"/>
    </source>
</evidence>
<keyword evidence="3 6" id="KW-0540">Nuclease</keyword>
<gene>
    <name evidence="6" type="primary">xseB</name>
    <name evidence="7" type="ORF">LPB140_01370</name>
</gene>
<dbReference type="RefSeq" id="WP_072558354.1">
    <property type="nucleotide sequence ID" value="NZ_CP018154.1"/>
</dbReference>
<dbReference type="InterPro" id="IPR003761">
    <property type="entry name" value="Exonuc_VII_S"/>
</dbReference>
<comment type="subunit">
    <text evidence="6">Heterooligomer composed of large and small subunits.</text>
</comment>
<evidence type="ECO:0000256" key="5">
    <source>
        <dbReference type="ARBA" id="ARBA00022839"/>
    </source>
</evidence>
<dbReference type="KEGG" id="sphl:LPB140_01370"/>
<keyword evidence="2 6" id="KW-0963">Cytoplasm</keyword>
<dbReference type="STRING" id="1913578.LPB140_01370"/>
<accession>A0A1L3J9B0</accession>
<dbReference type="HAMAP" id="MF_00337">
    <property type="entry name" value="Exonuc_7_S"/>
    <property type="match status" value="1"/>
</dbReference>
<comment type="function">
    <text evidence="6">Bidirectionally degrades single-stranded DNA into large acid-insoluble oligonucleotides, which are then degraded further into small acid-soluble oligonucleotides.</text>
</comment>
<dbReference type="EC" id="3.1.11.6" evidence="6"/>
<dbReference type="PANTHER" id="PTHR34137:SF1">
    <property type="entry name" value="EXODEOXYRIBONUCLEASE 7 SMALL SUBUNIT"/>
    <property type="match status" value="1"/>
</dbReference>
<dbReference type="GO" id="GO:0009318">
    <property type="term" value="C:exodeoxyribonuclease VII complex"/>
    <property type="evidence" value="ECO:0007669"/>
    <property type="project" value="UniProtKB-UniRule"/>
</dbReference>
<dbReference type="SUPFAM" id="SSF116842">
    <property type="entry name" value="XseB-like"/>
    <property type="match status" value="1"/>
</dbReference>
<dbReference type="InterPro" id="IPR037004">
    <property type="entry name" value="Exonuc_VII_ssu_sf"/>
</dbReference>
<name>A0A1L3J9B0_9SPHN</name>
<dbReference type="GO" id="GO:0006308">
    <property type="term" value="P:DNA catabolic process"/>
    <property type="evidence" value="ECO:0007669"/>
    <property type="project" value="UniProtKB-UniRule"/>
</dbReference>
<keyword evidence="4 6" id="KW-0378">Hydrolase</keyword>
<reference evidence="7 8" key="1">
    <citation type="submission" date="2016-11" db="EMBL/GenBank/DDBJ databases">
        <title>Sphingorhabdus sp. LPB0140, isolated from marine environment.</title>
        <authorList>
            <person name="Kim E."/>
            <person name="Yi H."/>
        </authorList>
    </citation>
    <scope>NUCLEOTIDE SEQUENCE [LARGE SCALE GENOMIC DNA]</scope>
    <source>
        <strain evidence="7 8">LPB0140</strain>
    </source>
</reference>
<protein>
    <recommendedName>
        <fullName evidence="6">Exodeoxyribonuclease 7 small subunit</fullName>
        <ecNumber evidence="6">3.1.11.6</ecNumber>
    </recommendedName>
    <alternativeName>
        <fullName evidence="6">Exodeoxyribonuclease VII small subunit</fullName>
        <shortName evidence="6">Exonuclease VII small subunit</shortName>
    </alternativeName>
</protein>
<evidence type="ECO:0000256" key="1">
    <source>
        <dbReference type="ARBA" id="ARBA00009998"/>
    </source>
</evidence>
<dbReference type="PANTHER" id="PTHR34137">
    <property type="entry name" value="EXODEOXYRIBONUCLEASE 7 SMALL SUBUNIT"/>
    <property type="match status" value="1"/>
</dbReference>
<organism evidence="7 8">
    <name type="scientific">Sphingorhabdus lutea</name>
    <dbReference type="NCBI Taxonomy" id="1913578"/>
    <lineage>
        <taxon>Bacteria</taxon>
        <taxon>Pseudomonadati</taxon>
        <taxon>Pseudomonadota</taxon>
        <taxon>Alphaproteobacteria</taxon>
        <taxon>Sphingomonadales</taxon>
        <taxon>Sphingomonadaceae</taxon>
        <taxon>Sphingorhabdus</taxon>
    </lineage>
</organism>
<evidence type="ECO:0000256" key="6">
    <source>
        <dbReference type="HAMAP-Rule" id="MF_00337"/>
    </source>
</evidence>
<dbReference type="Gene3D" id="1.10.287.1040">
    <property type="entry name" value="Exonuclease VII, small subunit"/>
    <property type="match status" value="1"/>
</dbReference>
<dbReference type="AlphaFoldDB" id="A0A1L3J9B0"/>
<dbReference type="EMBL" id="CP018154">
    <property type="protein sequence ID" value="APG61708.1"/>
    <property type="molecule type" value="Genomic_DNA"/>
</dbReference>
<comment type="subcellular location">
    <subcellularLocation>
        <location evidence="6">Cytoplasm</location>
    </subcellularLocation>
</comment>
<evidence type="ECO:0000256" key="4">
    <source>
        <dbReference type="ARBA" id="ARBA00022801"/>
    </source>
</evidence>
<comment type="similarity">
    <text evidence="1 6">Belongs to the XseB family.</text>
</comment>
<dbReference type="GO" id="GO:0008855">
    <property type="term" value="F:exodeoxyribonuclease VII activity"/>
    <property type="evidence" value="ECO:0007669"/>
    <property type="project" value="UniProtKB-UniRule"/>
</dbReference>
<comment type="catalytic activity">
    <reaction evidence="6">
        <text>Exonucleolytic cleavage in either 5'- to 3'- or 3'- to 5'-direction to yield nucleoside 5'-phosphates.</text>
        <dbReference type="EC" id="3.1.11.6"/>
    </reaction>
</comment>
<dbReference type="NCBIfam" id="NF002139">
    <property type="entry name" value="PRK00977.1-3"/>
    <property type="match status" value="1"/>
</dbReference>
<dbReference type="Pfam" id="PF02609">
    <property type="entry name" value="Exonuc_VII_S"/>
    <property type="match status" value="1"/>
</dbReference>